<gene>
    <name evidence="2" type="ORF">NCTC12195_02794</name>
</gene>
<dbReference type="Proteomes" id="UP000255277">
    <property type="component" value="Unassembled WGS sequence"/>
</dbReference>
<keyword evidence="1" id="KW-1133">Transmembrane helix</keyword>
<dbReference type="EMBL" id="UHDK01000001">
    <property type="protein sequence ID" value="SUM33337.1"/>
    <property type="molecule type" value="Genomic_DNA"/>
</dbReference>
<accession>A0A380FGJ1</accession>
<organism evidence="2 3">
    <name type="scientific">Staphylococcus gallinarum</name>
    <dbReference type="NCBI Taxonomy" id="1293"/>
    <lineage>
        <taxon>Bacteria</taxon>
        <taxon>Bacillati</taxon>
        <taxon>Bacillota</taxon>
        <taxon>Bacilli</taxon>
        <taxon>Bacillales</taxon>
        <taxon>Staphylococcaceae</taxon>
        <taxon>Staphylococcus</taxon>
    </lineage>
</organism>
<evidence type="ECO:0000313" key="2">
    <source>
        <dbReference type="EMBL" id="SUM33337.1"/>
    </source>
</evidence>
<reference evidence="2 3" key="1">
    <citation type="submission" date="2018-06" db="EMBL/GenBank/DDBJ databases">
        <authorList>
            <consortium name="Pathogen Informatics"/>
            <person name="Doyle S."/>
        </authorList>
    </citation>
    <scope>NUCLEOTIDE SEQUENCE [LARGE SCALE GENOMIC DNA]</scope>
    <source>
        <strain evidence="2 3">NCTC12195</strain>
    </source>
</reference>
<sequence length="76" mass="7935">MDTLPFAGAHRILDSGVEGKSFLPFVNKAAVAGILTTGVLRTLLFLAVLGVVVTGVTLNSENPPASVFEHVLGSDW</sequence>
<name>A0A380FGJ1_STAGA</name>
<keyword evidence="1" id="KW-0812">Transmembrane</keyword>
<dbReference type="AlphaFoldDB" id="A0A380FGJ1"/>
<evidence type="ECO:0000313" key="3">
    <source>
        <dbReference type="Proteomes" id="UP000255277"/>
    </source>
</evidence>
<keyword evidence="1" id="KW-0472">Membrane</keyword>
<evidence type="ECO:0000256" key="1">
    <source>
        <dbReference type="SAM" id="Phobius"/>
    </source>
</evidence>
<proteinExistence type="predicted"/>
<protein>
    <submittedName>
        <fullName evidence="2">Mn2+/Fe2+ transporter NRAMP family</fullName>
    </submittedName>
</protein>
<feature type="transmembrane region" description="Helical" evidence="1">
    <location>
        <begin position="29"/>
        <end position="53"/>
    </location>
</feature>